<name>A0A5J9WQM1_9POAL</name>
<evidence type="ECO:0000313" key="2">
    <source>
        <dbReference type="Proteomes" id="UP000324897"/>
    </source>
</evidence>
<proteinExistence type="predicted"/>
<comment type="caution">
    <text evidence="1">The sequence shown here is derived from an EMBL/GenBank/DDBJ whole genome shotgun (WGS) entry which is preliminary data.</text>
</comment>
<sequence length="128" mass="14744">MYICDEKLQIIESEILTCLMGSKKLNSTHGVFFVMFESIVPVHLTSSPRHMMYYTITREKLANKGVKLALDEAKEALCIYVKQILLDPTNIPILKCYEDIEEEAIFPLGFLHNSLVFAGIRRNYQTQK</sequence>
<gene>
    <name evidence="1" type="ORF">EJB05_00910</name>
</gene>
<reference evidence="1 2" key="1">
    <citation type="journal article" date="2019" name="Sci. Rep.">
        <title>A high-quality genome of Eragrostis curvula grass provides insights into Poaceae evolution and supports new strategies to enhance forage quality.</title>
        <authorList>
            <person name="Carballo J."/>
            <person name="Santos B.A.C.M."/>
            <person name="Zappacosta D."/>
            <person name="Garbus I."/>
            <person name="Selva J.P."/>
            <person name="Gallo C.A."/>
            <person name="Diaz A."/>
            <person name="Albertini E."/>
            <person name="Caccamo M."/>
            <person name="Echenique V."/>
        </authorList>
    </citation>
    <scope>NUCLEOTIDE SEQUENCE [LARGE SCALE GENOMIC DNA]</scope>
    <source>
        <strain evidence="2">cv. Victoria</strain>
        <tissue evidence="1">Leaf</tissue>
    </source>
</reference>
<feature type="non-terminal residue" evidence="1">
    <location>
        <position position="1"/>
    </location>
</feature>
<dbReference type="Proteomes" id="UP000324897">
    <property type="component" value="Chromosome 6"/>
</dbReference>
<dbReference type="AlphaFoldDB" id="A0A5J9WQM1"/>
<organism evidence="1 2">
    <name type="scientific">Eragrostis curvula</name>
    <name type="common">weeping love grass</name>
    <dbReference type="NCBI Taxonomy" id="38414"/>
    <lineage>
        <taxon>Eukaryota</taxon>
        <taxon>Viridiplantae</taxon>
        <taxon>Streptophyta</taxon>
        <taxon>Embryophyta</taxon>
        <taxon>Tracheophyta</taxon>
        <taxon>Spermatophyta</taxon>
        <taxon>Magnoliopsida</taxon>
        <taxon>Liliopsida</taxon>
        <taxon>Poales</taxon>
        <taxon>Poaceae</taxon>
        <taxon>PACMAD clade</taxon>
        <taxon>Chloridoideae</taxon>
        <taxon>Eragrostideae</taxon>
        <taxon>Eragrostidinae</taxon>
        <taxon>Eragrostis</taxon>
    </lineage>
</organism>
<dbReference type="EMBL" id="RWGY01000002">
    <property type="protein sequence ID" value="TVU49594.1"/>
    <property type="molecule type" value="Genomic_DNA"/>
</dbReference>
<protein>
    <submittedName>
        <fullName evidence="1">Uncharacterized protein</fullName>
    </submittedName>
</protein>
<accession>A0A5J9WQM1</accession>
<dbReference type="Gramene" id="TVU49594">
    <property type="protein sequence ID" value="TVU49594"/>
    <property type="gene ID" value="EJB05_00910"/>
</dbReference>
<keyword evidence="2" id="KW-1185">Reference proteome</keyword>
<evidence type="ECO:0000313" key="1">
    <source>
        <dbReference type="EMBL" id="TVU49594.1"/>
    </source>
</evidence>